<sequence>MVASSKQISSHWRSGSRRRISHGATYNDDRARDEDLGTPTGSHDDLRGNAGISEGRGNGIRYPCPFRRRDPVRYNIRDHEQCAKRPLSGMNELRRHIRLHHRRRSAPYQCRRCKTAFTSETTLDDHLMRPKELMCEPAATGSGGNSEEGITDDMYRNLAGGNAGVNDGWTWDRIWKLIFPDDQEALSPDFYPVVELVEVEEAFNESQEMLKASIQETLRLLLPAAIDDHYCRFLAGQVELVFDTHRANVQRQCLSRNDSNPAATDGRPPLDKDFGVQQHGDPTKKQARRSRRSSTL</sequence>
<comment type="caution">
    <text evidence="2">The sequence shown here is derived from an EMBL/GenBank/DDBJ whole genome shotgun (WGS) entry which is preliminary data.</text>
</comment>
<dbReference type="AlphaFoldDB" id="A0AAN6N734"/>
<feature type="region of interest" description="Disordered" evidence="1">
    <location>
        <begin position="1"/>
        <end position="62"/>
    </location>
</feature>
<dbReference type="Proteomes" id="UP001303473">
    <property type="component" value="Unassembled WGS sequence"/>
</dbReference>
<evidence type="ECO:0008006" key="4">
    <source>
        <dbReference type="Google" id="ProtNLM"/>
    </source>
</evidence>
<gene>
    <name evidence="2" type="ORF">QBC46DRAFT_260996</name>
</gene>
<reference evidence="3" key="1">
    <citation type="journal article" date="2023" name="Mol. Phylogenet. Evol.">
        <title>Genome-scale phylogeny and comparative genomics of the fungal order Sordariales.</title>
        <authorList>
            <person name="Hensen N."/>
            <person name="Bonometti L."/>
            <person name="Westerberg I."/>
            <person name="Brannstrom I.O."/>
            <person name="Guillou S."/>
            <person name="Cros-Aarteil S."/>
            <person name="Calhoun S."/>
            <person name="Haridas S."/>
            <person name="Kuo A."/>
            <person name="Mondo S."/>
            <person name="Pangilinan J."/>
            <person name="Riley R."/>
            <person name="LaButti K."/>
            <person name="Andreopoulos B."/>
            <person name="Lipzen A."/>
            <person name="Chen C."/>
            <person name="Yan M."/>
            <person name="Daum C."/>
            <person name="Ng V."/>
            <person name="Clum A."/>
            <person name="Steindorff A."/>
            <person name="Ohm R.A."/>
            <person name="Martin F."/>
            <person name="Silar P."/>
            <person name="Natvig D.O."/>
            <person name="Lalanne C."/>
            <person name="Gautier V."/>
            <person name="Ament-Velasquez S.L."/>
            <person name="Kruys A."/>
            <person name="Hutchinson M.I."/>
            <person name="Powell A.J."/>
            <person name="Barry K."/>
            <person name="Miller A.N."/>
            <person name="Grigoriev I.V."/>
            <person name="Debuchy R."/>
            <person name="Gladieux P."/>
            <person name="Hiltunen Thoren M."/>
            <person name="Johannesson H."/>
        </authorList>
    </citation>
    <scope>NUCLEOTIDE SEQUENCE [LARGE SCALE GENOMIC DNA]</scope>
    <source>
        <strain evidence="3">CBS 340.73</strain>
    </source>
</reference>
<name>A0AAN6N734_9PEZI</name>
<dbReference type="Gene3D" id="3.30.160.60">
    <property type="entry name" value="Classic Zinc Finger"/>
    <property type="match status" value="1"/>
</dbReference>
<evidence type="ECO:0000313" key="2">
    <source>
        <dbReference type="EMBL" id="KAK3940417.1"/>
    </source>
</evidence>
<organism evidence="2 3">
    <name type="scientific">Diplogelasinospora grovesii</name>
    <dbReference type="NCBI Taxonomy" id="303347"/>
    <lineage>
        <taxon>Eukaryota</taxon>
        <taxon>Fungi</taxon>
        <taxon>Dikarya</taxon>
        <taxon>Ascomycota</taxon>
        <taxon>Pezizomycotina</taxon>
        <taxon>Sordariomycetes</taxon>
        <taxon>Sordariomycetidae</taxon>
        <taxon>Sordariales</taxon>
        <taxon>Diplogelasinosporaceae</taxon>
        <taxon>Diplogelasinospora</taxon>
    </lineage>
</organism>
<feature type="non-terminal residue" evidence="2">
    <location>
        <position position="296"/>
    </location>
</feature>
<evidence type="ECO:0000313" key="3">
    <source>
        <dbReference type="Proteomes" id="UP001303473"/>
    </source>
</evidence>
<dbReference type="EMBL" id="MU853796">
    <property type="protein sequence ID" value="KAK3940417.1"/>
    <property type="molecule type" value="Genomic_DNA"/>
</dbReference>
<keyword evidence="3" id="KW-1185">Reference proteome</keyword>
<evidence type="ECO:0000256" key="1">
    <source>
        <dbReference type="SAM" id="MobiDB-lite"/>
    </source>
</evidence>
<feature type="region of interest" description="Disordered" evidence="1">
    <location>
        <begin position="253"/>
        <end position="296"/>
    </location>
</feature>
<feature type="compositionally biased region" description="Polar residues" evidence="1">
    <location>
        <begin position="253"/>
        <end position="262"/>
    </location>
</feature>
<feature type="compositionally biased region" description="Polar residues" evidence="1">
    <location>
        <begin position="1"/>
        <end position="13"/>
    </location>
</feature>
<feature type="compositionally biased region" description="Basic residues" evidence="1">
    <location>
        <begin position="285"/>
        <end position="296"/>
    </location>
</feature>
<accession>A0AAN6N734</accession>
<dbReference type="PANTHER" id="PTHR38166">
    <property type="entry name" value="C2H2-TYPE DOMAIN-CONTAINING PROTEIN-RELATED"/>
    <property type="match status" value="1"/>
</dbReference>
<dbReference type="PANTHER" id="PTHR38166:SF1">
    <property type="entry name" value="C2H2-TYPE DOMAIN-CONTAINING PROTEIN"/>
    <property type="match status" value="1"/>
</dbReference>
<proteinExistence type="predicted"/>
<protein>
    <recommendedName>
        <fullName evidence="4">C2H2-type domain-containing protein</fullName>
    </recommendedName>
</protein>